<evidence type="ECO:0000313" key="7">
    <source>
        <dbReference type="EMBL" id="AKA40846.1"/>
    </source>
</evidence>
<dbReference type="EMBL" id="KU562905">
    <property type="protein sequence ID" value="APU94729.1"/>
    <property type="molecule type" value="Genomic_RNA"/>
</dbReference>
<proteinExistence type="inferred from homology"/>
<evidence type="ECO:0000313" key="10">
    <source>
        <dbReference type="Proteomes" id="UP000246455"/>
    </source>
</evidence>
<dbReference type="GO" id="GO:0016887">
    <property type="term" value="F:ATP hydrolysis activity"/>
    <property type="evidence" value="ECO:0007669"/>
    <property type="project" value="UniProtKB-UniRule"/>
</dbReference>
<dbReference type="EMBL" id="KP753133">
    <property type="protein sequence ID" value="AKA40846.1"/>
    <property type="molecule type" value="Genomic_RNA"/>
</dbReference>
<evidence type="ECO:0000313" key="11">
    <source>
        <dbReference type="Proteomes" id="UP000246983"/>
    </source>
</evidence>
<feature type="region of interest" description="Disordered" evidence="6">
    <location>
        <begin position="1"/>
        <end position="35"/>
    </location>
</feature>
<comment type="subcellular location">
    <subcellularLocation>
        <location evidence="5">Host cytoplasm</location>
    </subcellularLocation>
    <text evidence="5">Found in spherical cytoplasmic structures, called virus factories, that appear early after infection and are the site of viral replication and packaging.</text>
</comment>
<protein>
    <recommendedName>
        <fullName evidence="5">Non-structural protein 5</fullName>
        <shortName evidence="5">NSP5</shortName>
    </recommendedName>
    <alternativeName>
        <fullName evidence="5">NS26</fullName>
    </alternativeName>
</protein>
<dbReference type="GO" id="GO:0019079">
    <property type="term" value="P:viral genome replication"/>
    <property type="evidence" value="ECO:0007669"/>
    <property type="project" value="UniProtKB-UniRule"/>
</dbReference>
<dbReference type="GO" id="GO:0030430">
    <property type="term" value="C:host cell cytoplasm"/>
    <property type="evidence" value="ECO:0007669"/>
    <property type="project" value="UniProtKB-SubCell"/>
</dbReference>
<dbReference type="Proteomes" id="UP000246983">
    <property type="component" value="Genome"/>
</dbReference>
<dbReference type="InterPro" id="IPR002512">
    <property type="entry name" value="Rotavirus_A/C_NSP5"/>
</dbReference>
<evidence type="ECO:0000256" key="3">
    <source>
        <dbReference type="ARBA" id="ARBA00023180"/>
    </source>
</evidence>
<evidence type="ECO:0000256" key="2">
    <source>
        <dbReference type="ARBA" id="ARBA00022884"/>
    </source>
</evidence>
<keyword evidence="2 5" id="KW-0694">RNA-binding</keyword>
<evidence type="ECO:0000313" key="12">
    <source>
        <dbReference type="Proteomes" id="UP000247132"/>
    </source>
</evidence>
<feature type="region of interest" description="Disordered" evidence="6">
    <location>
        <begin position="87"/>
        <end position="107"/>
    </location>
</feature>
<organism evidence="7 10">
    <name type="scientific">Rotavirus B</name>
    <dbReference type="NCBI Taxonomy" id="28876"/>
    <lineage>
        <taxon>Viruses</taxon>
        <taxon>Riboviria</taxon>
        <taxon>Orthornavirae</taxon>
        <taxon>Duplornaviricota</taxon>
        <taxon>Resentoviricetes</taxon>
        <taxon>Reovirales</taxon>
        <taxon>Sedoreoviridae</taxon>
        <taxon>Rotavirus</taxon>
        <taxon>Rotavirus betagastroenteritidis</taxon>
    </lineage>
</organism>
<comment type="subunit">
    <text evidence="5">Homodimer. Interacts with VP1. Interacts with VP2. Interacts with NSP2 and NSP6.</text>
</comment>
<name>A0A0D5Z8L8_9REOV</name>
<keyword evidence="4 5" id="KW-1035">Host cytoplasm</keyword>
<evidence type="ECO:0000256" key="1">
    <source>
        <dbReference type="ARBA" id="ARBA00022741"/>
    </source>
</evidence>
<evidence type="ECO:0000313" key="8">
    <source>
        <dbReference type="EMBL" id="APU94729.1"/>
    </source>
</evidence>
<gene>
    <name evidence="7" type="primary">NSP5</name>
    <name evidence="7" type="ORF">NC78_46697gpNSP5</name>
</gene>
<evidence type="ECO:0000256" key="6">
    <source>
        <dbReference type="SAM" id="MobiDB-lite"/>
    </source>
</evidence>
<accession>A0A0D5Z8L8</accession>
<dbReference type="GO" id="GO:0000166">
    <property type="term" value="F:nucleotide binding"/>
    <property type="evidence" value="ECO:0007669"/>
    <property type="project" value="UniProtKB-UniRule"/>
</dbReference>
<keyword evidence="3 5" id="KW-0325">Glycoprotein</keyword>
<comment type="function">
    <text evidence="5">Plays an essential role in the viral genome replication. Participates, together with NSP2, in the formation of viral factories (viroplasms) which are large inclusions in the host cytoplasm where replication intermediates are assembled and viral RNA replication takes place. Orchestrates the recruitment of viroplasmic proteins such as capsid proteins to these factories. Participates in the selective exclusion of host proteins from stress granules (SG) and P bodies (PB). Participates also in the sequestration of these remodeled organelles in viral factories.</text>
</comment>
<evidence type="ECO:0000256" key="5">
    <source>
        <dbReference type="HAMAP-Rule" id="MF_04092"/>
    </source>
</evidence>
<dbReference type="Proteomes" id="UP000246455">
    <property type="component" value="Genome"/>
</dbReference>
<dbReference type="EMBL" id="KU562916">
    <property type="protein sequence ID" value="APU94741.1"/>
    <property type="molecule type" value="Genomic_RNA"/>
</dbReference>
<feature type="compositionally biased region" description="Basic and acidic residues" evidence="6">
    <location>
        <begin position="17"/>
        <end position="35"/>
    </location>
</feature>
<dbReference type="Proteomes" id="UP000247132">
    <property type="component" value="Genome"/>
</dbReference>
<dbReference type="Pfam" id="PF17580">
    <property type="entry name" value="GBR_NSP5"/>
    <property type="match status" value="1"/>
</dbReference>
<dbReference type="GO" id="GO:0003723">
    <property type="term" value="F:RNA binding"/>
    <property type="evidence" value="ECO:0007669"/>
    <property type="project" value="UniProtKB-UniRule"/>
</dbReference>
<keyword evidence="1 5" id="KW-0547">Nucleotide-binding</keyword>
<evidence type="ECO:0000256" key="4">
    <source>
        <dbReference type="ARBA" id="ARBA00023200"/>
    </source>
</evidence>
<comment type="PTM">
    <text evidence="5">O-glycosylated.</text>
</comment>
<reference evidence="11 12" key="2">
    <citation type="submission" date="2016-01" db="EMBL/GenBank/DDBJ databases">
        <title>Genomic diversity of group B Rotaviruses detected in Bangladesh.</title>
        <authorList>
            <person name="Aung M.S."/>
            <person name="Nahar S."/>
            <person name="Paul S.K."/>
            <person name="Hossain M.A."/>
            <person name="Aida S."/>
            <person name="Kobayashi N."/>
        </authorList>
    </citation>
    <scope>NUCLEOTIDE SEQUENCE [LARGE SCALE GENOMIC DNA]</scope>
    <source>
        <strain evidence="8 12">JN311</strain>
        <strain evidence="9 11">JN321</strain>
    </source>
</reference>
<sequence length="170" mass="19905">MAEASEFNFTTKRKQKIMSDRRTREDTKQKRIEEKSDVDLVDSASVYSQESARSNYSDAYDKLKREPIVEESNDAKYRNFEFSEDEEVYRPSSKTSDKSYREMKRKYDSTSTSDSILEKLSELNLEIEKIKQMNQPVTIDAAFNMILRNVDNLTIRQKQALINAIINSMN</sequence>
<comment type="similarity">
    <text evidence="5">Belongs to the rotavirus NSP5 family.</text>
</comment>
<comment type="caution">
    <text evidence="5">Lacks conserved residue(s) required for the propagation of feature annotation.</text>
</comment>
<reference evidence="7 10" key="1">
    <citation type="submission" date="2015-02" db="EMBL/GenBank/DDBJ databases">
        <authorList>
            <person name="Das S.R."/>
            <person name="Halpin R.A."/>
            <person name="Stucker K.M."/>
            <person name="Akopov A."/>
            <person name="Fedorova N."/>
            <person name="Puri V."/>
            <person name="Stockwell T."/>
            <person name="Amedeo P."/>
            <person name="Katzel D."/>
            <person name="Schobel S."/>
            <person name="Shrivastava S."/>
            <person name="Nyaga M.M."/>
            <person name="Magagula N.B."/>
            <person name="Peenze I."/>
            <person name="Seheri M.L."/>
            <person name="Mwenda J."/>
            <person name="Wentworth D.E."/>
            <person name="Mphahlele J."/>
        </authorList>
    </citation>
    <scope>NUCLEOTIDE SEQUENCE [LARGE SCALE GENOMIC DNA]</scope>
    <source>
        <strain evidence="7 10">RVB/Human-wt/SEN/MRC-DPRU4680/2010/GXP[X]</strain>
    </source>
</reference>
<evidence type="ECO:0000313" key="9">
    <source>
        <dbReference type="EMBL" id="APU94741.1"/>
    </source>
</evidence>
<feature type="compositionally biased region" description="Basic and acidic residues" evidence="6">
    <location>
        <begin position="95"/>
        <end position="107"/>
    </location>
</feature>
<dbReference type="GO" id="GO:0000287">
    <property type="term" value="F:magnesium ion binding"/>
    <property type="evidence" value="ECO:0007669"/>
    <property type="project" value="UniProtKB-UniRule"/>
</dbReference>
<dbReference type="InterPro" id="IPR020244">
    <property type="entry name" value="Rotavirus_B_NSP5"/>
</dbReference>
<dbReference type="HAMAP" id="MF_04092">
    <property type="entry name" value="ROTA_NSP5"/>
    <property type="match status" value="1"/>
</dbReference>